<evidence type="ECO:0000256" key="3">
    <source>
        <dbReference type="ARBA" id="ARBA00022490"/>
    </source>
</evidence>
<evidence type="ECO:0000259" key="13">
    <source>
        <dbReference type="Pfam" id="PF23351"/>
    </source>
</evidence>
<dbReference type="SUPFAM" id="SSF50978">
    <property type="entry name" value="WD40 repeat-like"/>
    <property type="match status" value="1"/>
</dbReference>
<evidence type="ECO:0000259" key="10">
    <source>
        <dbReference type="Pfam" id="PF14782"/>
    </source>
</evidence>
<evidence type="ECO:0000259" key="12">
    <source>
        <dbReference type="Pfam" id="PF23350"/>
    </source>
</evidence>
<dbReference type="PANTHER" id="PTHR32465:SF0">
    <property type="entry name" value="BARDET-BIEDL SYNDROME 2 PROTEIN"/>
    <property type="match status" value="1"/>
</dbReference>
<name>A0A4Z2DWP2_SCHJA</name>
<dbReference type="Pfam" id="PF23350">
    <property type="entry name" value="BBS2_pf"/>
    <property type="match status" value="1"/>
</dbReference>
<evidence type="ECO:0000256" key="1">
    <source>
        <dbReference type="ARBA" id="ARBA00004138"/>
    </source>
</evidence>
<evidence type="ECO:0000256" key="7">
    <source>
        <dbReference type="PIRNR" id="PIRNR013684"/>
    </source>
</evidence>
<dbReference type="OrthoDB" id="2120021at2759"/>
<comment type="subcellular location">
    <subcellularLocation>
        <location evidence="1">Cell projection</location>
        <location evidence="1">Cilium</location>
    </subcellularLocation>
    <subcellularLocation>
        <location evidence="2">Cytoplasm</location>
        <location evidence="2">Cytoskeleton</location>
    </subcellularLocation>
</comment>
<feature type="domain" description="BBS2 C-terminal helix bundle" evidence="13">
    <location>
        <begin position="723"/>
        <end position="749"/>
    </location>
</feature>
<dbReference type="InterPro" id="IPR029429">
    <property type="entry name" value="BBS2_Mid"/>
</dbReference>
<dbReference type="GO" id="GO:0016020">
    <property type="term" value="C:membrane"/>
    <property type="evidence" value="ECO:0007669"/>
    <property type="project" value="TreeGrafter"/>
</dbReference>
<proteinExistence type="predicted"/>
<dbReference type="PIRSF" id="PIRSF013684">
    <property type="entry name" value="BBS2"/>
    <property type="match status" value="1"/>
</dbReference>
<feature type="domain" description="BBS2 platform" evidence="12">
    <location>
        <begin position="506"/>
        <end position="608"/>
    </location>
</feature>
<feature type="domain" description="BBS2 GAE" evidence="10">
    <location>
        <begin position="393"/>
        <end position="484"/>
    </location>
</feature>
<dbReference type="Pfam" id="PF14781">
    <property type="entry name" value="BBS2_N"/>
    <property type="match status" value="1"/>
</dbReference>
<evidence type="ECO:0000259" key="14">
    <source>
        <dbReference type="Pfam" id="PF23353"/>
    </source>
</evidence>
<evidence type="ECO:0000259" key="11">
    <source>
        <dbReference type="Pfam" id="PF14783"/>
    </source>
</evidence>
<keyword evidence="8" id="KW-0175">Coiled coil</keyword>
<reference evidence="15 16" key="1">
    <citation type="submission" date="2019-03" db="EMBL/GenBank/DDBJ databases">
        <title>An improved genome assembly of the fluke Schistosoma japonicum.</title>
        <authorList>
            <person name="Hu W."/>
            <person name="Luo F."/>
            <person name="Yin M."/>
            <person name="Mo X."/>
            <person name="Sun C."/>
            <person name="Wu Q."/>
            <person name="Zhu B."/>
            <person name="Xiang M."/>
            <person name="Wang J."/>
            <person name="Wang Y."/>
            <person name="Zhang T."/>
            <person name="Xu B."/>
            <person name="Zheng H."/>
            <person name="Feng Z."/>
        </authorList>
    </citation>
    <scope>NUCLEOTIDE SEQUENCE [LARGE SCALE GENOMIC DNA]</scope>
    <source>
        <strain evidence="15">HuSjv2</strain>
        <tissue evidence="15">Worms</tissue>
    </source>
</reference>
<dbReference type="GO" id="GO:0043005">
    <property type="term" value="C:neuron projection"/>
    <property type="evidence" value="ECO:0007669"/>
    <property type="project" value="TreeGrafter"/>
</dbReference>
<dbReference type="Proteomes" id="UP000311919">
    <property type="component" value="Unassembled WGS sequence"/>
</dbReference>
<dbReference type="InterPro" id="IPR055379">
    <property type="entry name" value="BBS2_pf_dom"/>
</dbReference>
<dbReference type="InterPro" id="IPR016616">
    <property type="entry name" value="Bardet-Biedl_syndrome_2_prot"/>
</dbReference>
<keyword evidence="5 7" id="KW-0206">Cytoskeleton</keyword>
<feature type="domain" description="Ciliary BBSome complex subunit 2 N-terminal" evidence="9">
    <location>
        <begin position="22"/>
        <end position="123"/>
    </location>
</feature>
<keyword evidence="4 7" id="KW-0969">Cilium</keyword>
<accession>A0A4Z2DWP2</accession>
<dbReference type="InterPro" id="IPR036322">
    <property type="entry name" value="WD40_repeat_dom_sf"/>
</dbReference>
<evidence type="ECO:0000256" key="6">
    <source>
        <dbReference type="ARBA" id="ARBA00023273"/>
    </source>
</evidence>
<feature type="domain" description="Ciliary BBSome complex subunit 2 middle region" evidence="11">
    <location>
        <begin position="182"/>
        <end position="278"/>
    </location>
</feature>
<dbReference type="InterPro" id="IPR029333">
    <property type="entry name" value="BBS2_GAE_dom"/>
</dbReference>
<evidence type="ECO:0000256" key="2">
    <source>
        <dbReference type="ARBA" id="ARBA00004245"/>
    </source>
</evidence>
<evidence type="ECO:0000256" key="5">
    <source>
        <dbReference type="ARBA" id="ARBA00023212"/>
    </source>
</evidence>
<keyword evidence="6 7" id="KW-0966">Cell projection</keyword>
<dbReference type="PANTHER" id="PTHR32465">
    <property type="entry name" value="BARDET-BIEDL SYNDROME 2 PROTEIN"/>
    <property type="match status" value="1"/>
</dbReference>
<keyword evidence="16" id="KW-1185">Reference proteome</keyword>
<dbReference type="STRING" id="6182.A0A4Z2DWP2"/>
<comment type="caution">
    <text evidence="15">The sequence shown here is derived from an EMBL/GenBank/DDBJ whole genome shotgun (WGS) entry which is preliminary data.</text>
</comment>
<dbReference type="Pfam" id="PF23353">
    <property type="entry name" value="BBS2_hp"/>
    <property type="match status" value="1"/>
</dbReference>
<evidence type="ECO:0000259" key="9">
    <source>
        <dbReference type="Pfam" id="PF14781"/>
    </source>
</evidence>
<feature type="domain" description="BBS2 hairpin" evidence="14">
    <location>
        <begin position="621"/>
        <end position="717"/>
    </location>
</feature>
<dbReference type="AlphaFoldDB" id="A0A4Z2DWP2"/>
<dbReference type="Pfam" id="PF14783">
    <property type="entry name" value="BBS2_Mid"/>
    <property type="match status" value="1"/>
</dbReference>
<gene>
    <name evidence="15" type="ORF">EWB00_002934</name>
</gene>
<evidence type="ECO:0000256" key="8">
    <source>
        <dbReference type="SAM" id="Coils"/>
    </source>
</evidence>
<sequence length="753" mass="85654">MNAENVFNDKVPFKIFPGLVCFGRLIGDHCVIAFVTSSDKVYIYYPKFCHSTENITKIISQDFFKCQHIHSICAIDAGRFESISTRNDFLIIGSKYGILIYDPINNVDIFWKELKNNGVNTMLYKHFDGQYRQHKNTDIIFIGGYCSLIALNSSGAELFWTVTGDVISAITCLSYENNEGYVNDIVVGSEDCTVRIFRNESIVQELSETDVVTRLVSLGEEYFGYGLRNGTIGVYNKVNRIWRIKSKNKPICFIGHDINQDGCEELICGWDNGKIDARLRSNGVVILKIQLDACVAGMAVGDYYGFCNILLICTVEGDIQCFSLHKSKNNVTLESSEDALRHLITKRQNLLLEIQSINENKCLSELSKTEIQRSNVSVIKANTELQTKLEVSPNKPCVNLTIQTNNNTPLRCVVLFAEGIFNEESYVVHPPENNSYTSSFLVELKPTRDMTTDLFIRAYAMPLIRSSDRNSYYLLSCTQLLPQFCLYRLLSQNSKLDYQTDLNSLQSTVFFVVHERPQRLAIWLNQNFILETNITVDENSTLSVVFEELRPARMYIPTINQTLNNSDIKQQNSSERLLHIIMTSKGEITIKTDNLELAANLLQSISRYFNITELSSICNFPKLFNTLEELIEMSNSYSSTQQQALVEMTSKSETIKELIVKAEDYRLNGNWKSLKKTIQLLSAANHDILSNYYSRMTDYEASNNCLKCINQIIEHVSSLRVGKYKTNVINMCRNALKENNIGALKKIIRTGSN</sequence>
<keyword evidence="3 7" id="KW-0963">Cytoplasm</keyword>
<dbReference type="Pfam" id="PF23351">
    <property type="entry name" value="BBS2_CtH"/>
    <property type="match status" value="1"/>
</dbReference>
<dbReference type="GO" id="GO:0036064">
    <property type="term" value="C:ciliary basal body"/>
    <property type="evidence" value="ECO:0007669"/>
    <property type="project" value="TreeGrafter"/>
</dbReference>
<dbReference type="Pfam" id="PF14782">
    <property type="entry name" value="BBS2_GAE"/>
    <property type="match status" value="1"/>
</dbReference>
<dbReference type="GO" id="GO:1905515">
    <property type="term" value="P:non-motile cilium assembly"/>
    <property type="evidence" value="ECO:0007669"/>
    <property type="project" value="InterPro"/>
</dbReference>
<feature type="coiled-coil region" evidence="8">
    <location>
        <begin position="333"/>
        <end position="360"/>
    </location>
</feature>
<dbReference type="GO" id="GO:0034464">
    <property type="term" value="C:BBSome"/>
    <property type="evidence" value="ECO:0007669"/>
    <property type="project" value="UniProtKB-UniRule"/>
</dbReference>
<organism evidence="15 16">
    <name type="scientific">Schistosoma japonicum</name>
    <name type="common">Blood fluke</name>
    <dbReference type="NCBI Taxonomy" id="6182"/>
    <lineage>
        <taxon>Eukaryota</taxon>
        <taxon>Metazoa</taxon>
        <taxon>Spiralia</taxon>
        <taxon>Lophotrochozoa</taxon>
        <taxon>Platyhelminthes</taxon>
        <taxon>Trematoda</taxon>
        <taxon>Digenea</taxon>
        <taxon>Strigeidida</taxon>
        <taxon>Schistosomatoidea</taxon>
        <taxon>Schistosomatidae</taxon>
        <taxon>Schistosoma</taxon>
    </lineage>
</organism>
<protein>
    <recommendedName>
        <fullName evidence="7">Bardet-Biedl syndrome 2 protein homolog</fullName>
    </recommendedName>
</protein>
<evidence type="ECO:0000313" key="16">
    <source>
        <dbReference type="Proteomes" id="UP000311919"/>
    </source>
</evidence>
<dbReference type="InterPro" id="IPR055381">
    <property type="entry name" value="BBS2_CtH_dom"/>
</dbReference>
<evidence type="ECO:0000313" key="15">
    <source>
        <dbReference type="EMBL" id="TNN20859.1"/>
    </source>
</evidence>
<dbReference type="InterPro" id="IPR029430">
    <property type="entry name" value="BBS2_N"/>
</dbReference>
<dbReference type="GO" id="GO:0031514">
    <property type="term" value="C:motile cilium"/>
    <property type="evidence" value="ECO:0007669"/>
    <property type="project" value="TreeGrafter"/>
</dbReference>
<dbReference type="EMBL" id="SKCS01000019">
    <property type="protein sequence ID" value="TNN20859.1"/>
    <property type="molecule type" value="Genomic_DNA"/>
</dbReference>
<dbReference type="InterPro" id="IPR055380">
    <property type="entry name" value="BBS2_hp_dom"/>
</dbReference>
<evidence type="ECO:0000256" key="4">
    <source>
        <dbReference type="ARBA" id="ARBA00023069"/>
    </source>
</evidence>